<dbReference type="eggNOG" id="ENOG503329Q">
    <property type="taxonomic scope" value="Bacteria"/>
</dbReference>
<organism evidence="1 2">
    <name type="scientific">Cyclobacterium qasimii M12-11B</name>
    <dbReference type="NCBI Taxonomy" id="641524"/>
    <lineage>
        <taxon>Bacteria</taxon>
        <taxon>Pseudomonadati</taxon>
        <taxon>Bacteroidota</taxon>
        <taxon>Cytophagia</taxon>
        <taxon>Cytophagales</taxon>
        <taxon>Cyclobacteriaceae</taxon>
        <taxon>Cyclobacterium</taxon>
    </lineage>
</organism>
<dbReference type="OrthoDB" id="963987at2"/>
<dbReference type="EMBL" id="ATNM01000096">
    <property type="protein sequence ID" value="EPR68656.1"/>
    <property type="molecule type" value="Genomic_DNA"/>
</dbReference>
<evidence type="ECO:0000313" key="2">
    <source>
        <dbReference type="Proteomes" id="UP000014974"/>
    </source>
</evidence>
<gene>
    <name evidence="1" type="ORF">ADICYQ_2353</name>
</gene>
<sequence>MQKPLVIFILTIFLSAGQYHMAIGQSYGTSGGLRLANNDQGRMLGLTVQQRIEKGLTIEGIIQSDFSYNTTAHAILERHRPLLTKRLNYYYGAGVSMGIEESRQKVPESMQIIQTYGNGTLGVDLIGGVELTLLGINFSLDYKPNINIVGREPWYSGQVGISARSVLVKGNKQNKKKRQRNRQKRRANQDGFFHNLIDSIKNK</sequence>
<dbReference type="PATRIC" id="fig|641524.5.peg.2332"/>
<dbReference type="Proteomes" id="UP000014974">
    <property type="component" value="Unassembled WGS sequence"/>
</dbReference>
<dbReference type="AlphaFoldDB" id="S7VF70"/>
<comment type="caution">
    <text evidence="1">The sequence shown here is derived from an EMBL/GenBank/DDBJ whole genome shotgun (WGS) entry which is preliminary data.</text>
</comment>
<dbReference type="RefSeq" id="WP_020893101.1">
    <property type="nucleotide sequence ID" value="NZ_ATNM01000096.1"/>
</dbReference>
<protein>
    <recommendedName>
        <fullName evidence="3">Outer membrane protein beta-barrel domain-containing protein</fullName>
    </recommendedName>
</protein>
<accession>S7VF70</accession>
<evidence type="ECO:0008006" key="3">
    <source>
        <dbReference type="Google" id="ProtNLM"/>
    </source>
</evidence>
<proteinExistence type="predicted"/>
<evidence type="ECO:0000313" key="1">
    <source>
        <dbReference type="EMBL" id="EPR68656.1"/>
    </source>
</evidence>
<reference evidence="1 2" key="1">
    <citation type="journal article" date="2013" name="Genome Announc.">
        <title>Draft Genome Sequence of Cyclobacterium qasimii Strain M12-11BT, Isolated from Arctic Marine Sediment.</title>
        <authorList>
            <person name="Shivaji S."/>
            <person name="Ara S."/>
            <person name="Singh A."/>
            <person name="Kumar Pinnaka A."/>
        </authorList>
    </citation>
    <scope>NUCLEOTIDE SEQUENCE [LARGE SCALE GENOMIC DNA]</scope>
    <source>
        <strain evidence="1 2">M12-11B</strain>
    </source>
</reference>
<dbReference type="STRING" id="641524.ADICYQ_2353"/>
<name>S7VF70_9BACT</name>